<keyword evidence="4" id="KW-1185">Reference proteome</keyword>
<name>A0A8C4SKE7_ERPCA</name>
<gene>
    <name evidence="3" type="primary">LOC114658118</name>
</gene>
<feature type="domain" description="TERF1-interacting nuclear factor 2 N-terminal" evidence="2">
    <location>
        <begin position="68"/>
        <end position="215"/>
    </location>
</feature>
<dbReference type="GO" id="GO:1904356">
    <property type="term" value="P:regulation of telomere maintenance via telomere lengthening"/>
    <property type="evidence" value="ECO:0007669"/>
    <property type="project" value="TreeGrafter"/>
</dbReference>
<reference evidence="3" key="2">
    <citation type="submission" date="2025-08" db="UniProtKB">
        <authorList>
            <consortium name="Ensembl"/>
        </authorList>
    </citation>
    <scope>IDENTIFICATION</scope>
</reference>
<dbReference type="PANTHER" id="PTHR15512:SF0">
    <property type="entry name" value="TERF1-INTERACTING NUCLEAR FACTOR 2"/>
    <property type="match status" value="1"/>
</dbReference>
<dbReference type="InterPro" id="IPR029400">
    <property type="entry name" value="TINF2_N"/>
</dbReference>
<dbReference type="CDD" id="cd11657">
    <property type="entry name" value="TIN2_N"/>
    <property type="match status" value="1"/>
</dbReference>
<dbReference type="GeneTree" id="ENSGT00400000022326"/>
<feature type="region of interest" description="Disordered" evidence="1">
    <location>
        <begin position="502"/>
        <end position="550"/>
    </location>
</feature>
<reference evidence="3" key="1">
    <citation type="submission" date="2021-06" db="EMBL/GenBank/DDBJ databases">
        <authorList>
            <consortium name="Wellcome Sanger Institute Data Sharing"/>
        </authorList>
    </citation>
    <scope>NUCLEOTIDE SEQUENCE [LARGE SCALE GENOMIC DNA]</scope>
</reference>
<dbReference type="Ensembl" id="ENSECRT00000018272.1">
    <property type="protein sequence ID" value="ENSECRP00000017915.1"/>
    <property type="gene ID" value="ENSECRG00000011950.1"/>
</dbReference>
<reference evidence="3" key="3">
    <citation type="submission" date="2025-09" db="UniProtKB">
        <authorList>
            <consortium name="Ensembl"/>
        </authorList>
    </citation>
    <scope>IDENTIFICATION</scope>
</reference>
<organism evidence="3 4">
    <name type="scientific">Erpetoichthys calabaricus</name>
    <name type="common">Rope fish</name>
    <name type="synonym">Calamoichthys calabaricus</name>
    <dbReference type="NCBI Taxonomy" id="27687"/>
    <lineage>
        <taxon>Eukaryota</taxon>
        <taxon>Metazoa</taxon>
        <taxon>Chordata</taxon>
        <taxon>Craniata</taxon>
        <taxon>Vertebrata</taxon>
        <taxon>Euteleostomi</taxon>
        <taxon>Actinopterygii</taxon>
        <taxon>Polypteriformes</taxon>
        <taxon>Polypteridae</taxon>
        <taxon>Erpetoichthys</taxon>
    </lineage>
</organism>
<proteinExistence type="predicted"/>
<dbReference type="GO" id="GO:0042162">
    <property type="term" value="F:telomeric DNA binding"/>
    <property type="evidence" value="ECO:0007669"/>
    <property type="project" value="TreeGrafter"/>
</dbReference>
<sequence length="803" mass="91500">MRSGDAVSESMDPGVCMPAQDTSSPQRYYYPKLLRELSICFTGLPFDILQDLAKNDILGLRFVVLAFWSMLQNQNLENLQRLLDFLEMIRKQIPDLVSYRHYIKISIGLKAKIILNMFESQKHLLDIVNLLNDFFPEEFFLDSLATKRDVQKVKPCHQQFRMLILKMLHDENFRQQYIQNDLKKEYGELFTAALEKRLIEYFERLESVLPEPELSKFMVSEIEIDSLNEEEMILTELLQNHCIPCILQMFLECIMELENEKDSALNLIRCQENNHISHTTNLKVPLKTMNHPFVLSKENENEYCSQCEDAHNHDISESNCSNQSEILRMEDLPEKMDRIGSKVDCHQEGPIMESTEIVDLHSYSKCSDDLFNDSDQQVNSKETFPVSGNTVDKPVLCNQESETTLEKPLPNVTLKTASASNIASWLGNVPQSVDCQDFEDMDLICLGDANCMYVQYVQELPTNPTSLQLSENIPLTDSETPIAAITSTPVFSVLNMDCSSFEESDENLSPPDPFQSQKQSQLRANQGKSLPKQNTLEKANRDSSNAETCMPFRTEEGKVELFRAVKKMHPIGLTCPSRSLEKVNNCDNIRHAPDTFCGSNCSNESNTGIIQNNQVHSYGSEVDGIGELCDMRTLACGNSSLMHNTKLDRSASDDALLINDVRYERLPSNRQNPLQDFVNLQPVVLLSRLVFDTPFHGPSTGDKVHSLLTNKTECSCVPDSTTTKCQNCIDENYKFLHRSVNTRTRTFAEKSANVSPVSTSESSFTDLSDAEYKPYTRSKVRKKSRLQKRKLKVTYKRQKLTLL</sequence>
<dbReference type="AlphaFoldDB" id="A0A8C4SKE7"/>
<evidence type="ECO:0000259" key="2">
    <source>
        <dbReference type="Pfam" id="PF14973"/>
    </source>
</evidence>
<evidence type="ECO:0000256" key="1">
    <source>
        <dbReference type="SAM" id="MobiDB-lite"/>
    </source>
</evidence>
<dbReference type="Proteomes" id="UP000694620">
    <property type="component" value="Chromosome 9"/>
</dbReference>
<evidence type="ECO:0000313" key="3">
    <source>
        <dbReference type="Ensembl" id="ENSECRP00000017915.1"/>
    </source>
</evidence>
<dbReference type="GO" id="GO:0070187">
    <property type="term" value="C:shelterin complex"/>
    <property type="evidence" value="ECO:0007669"/>
    <property type="project" value="InterPro"/>
</dbReference>
<dbReference type="PANTHER" id="PTHR15512">
    <property type="entry name" value="TERF1-INTERACTING NUCLEAR FACTOR 2"/>
    <property type="match status" value="1"/>
</dbReference>
<evidence type="ECO:0000313" key="4">
    <source>
        <dbReference type="Proteomes" id="UP000694620"/>
    </source>
</evidence>
<accession>A0A8C4SKE7</accession>
<dbReference type="GO" id="GO:0016233">
    <property type="term" value="P:telomere capping"/>
    <property type="evidence" value="ECO:0007669"/>
    <property type="project" value="InterPro"/>
</dbReference>
<protein>
    <submittedName>
        <fullName evidence="3">Uncharacterized LOC114658118</fullName>
    </submittedName>
</protein>
<dbReference type="Pfam" id="PF14973">
    <property type="entry name" value="TINF2_N"/>
    <property type="match status" value="1"/>
</dbReference>
<dbReference type="InterPro" id="IPR039098">
    <property type="entry name" value="TINF2"/>
</dbReference>
<feature type="compositionally biased region" description="Polar residues" evidence="1">
    <location>
        <begin position="514"/>
        <end position="547"/>
    </location>
</feature>